<accession>A0A835Q6I3</accession>
<dbReference type="InterPro" id="IPR011992">
    <property type="entry name" value="EF-hand-dom_pair"/>
</dbReference>
<feature type="domain" description="EF-hand" evidence="3">
    <location>
        <begin position="113"/>
        <end position="143"/>
    </location>
</feature>
<gene>
    <name evidence="4" type="ORF">HPP92_018865</name>
</gene>
<dbReference type="PROSITE" id="PS00018">
    <property type="entry name" value="EF_HAND_1"/>
    <property type="match status" value="2"/>
</dbReference>
<comment type="caution">
    <text evidence="4">The sequence shown here is derived from an EMBL/GenBank/DDBJ whole genome shotgun (WGS) entry which is preliminary data.</text>
</comment>
<keyword evidence="1" id="KW-0677">Repeat</keyword>
<evidence type="ECO:0000256" key="2">
    <source>
        <dbReference type="ARBA" id="ARBA00022837"/>
    </source>
</evidence>
<feature type="domain" description="EF-hand" evidence="3">
    <location>
        <begin position="77"/>
        <end position="112"/>
    </location>
</feature>
<dbReference type="PANTHER" id="PTHR23050">
    <property type="entry name" value="CALCIUM BINDING PROTEIN"/>
    <property type="match status" value="1"/>
</dbReference>
<dbReference type="GO" id="GO:0043226">
    <property type="term" value="C:organelle"/>
    <property type="evidence" value="ECO:0007669"/>
    <property type="project" value="UniProtKB-ARBA"/>
</dbReference>
<dbReference type="Pfam" id="PF13833">
    <property type="entry name" value="EF-hand_8"/>
    <property type="match status" value="1"/>
</dbReference>
<evidence type="ECO:0000256" key="1">
    <source>
        <dbReference type="ARBA" id="ARBA00022737"/>
    </source>
</evidence>
<keyword evidence="2" id="KW-0106">Calcium</keyword>
<dbReference type="EMBL" id="JADCNL010000009">
    <property type="protein sequence ID" value="KAG0467285.1"/>
    <property type="molecule type" value="Genomic_DNA"/>
</dbReference>
<name>A0A835Q6I3_VANPL</name>
<dbReference type="FunFam" id="1.10.238.10:FF:000178">
    <property type="entry name" value="Calmodulin-2 A"/>
    <property type="match status" value="1"/>
</dbReference>
<dbReference type="GO" id="GO:0005509">
    <property type="term" value="F:calcium ion binding"/>
    <property type="evidence" value="ECO:0007669"/>
    <property type="project" value="InterPro"/>
</dbReference>
<dbReference type="InterPro" id="IPR018247">
    <property type="entry name" value="EF_Hand_1_Ca_BS"/>
</dbReference>
<dbReference type="InterPro" id="IPR002048">
    <property type="entry name" value="EF_hand_dom"/>
</dbReference>
<organism evidence="4 5">
    <name type="scientific">Vanilla planifolia</name>
    <name type="common">Vanilla</name>
    <dbReference type="NCBI Taxonomy" id="51239"/>
    <lineage>
        <taxon>Eukaryota</taxon>
        <taxon>Viridiplantae</taxon>
        <taxon>Streptophyta</taxon>
        <taxon>Embryophyta</taxon>
        <taxon>Tracheophyta</taxon>
        <taxon>Spermatophyta</taxon>
        <taxon>Magnoliopsida</taxon>
        <taxon>Liliopsida</taxon>
        <taxon>Asparagales</taxon>
        <taxon>Orchidaceae</taxon>
        <taxon>Vanilloideae</taxon>
        <taxon>Vanilleae</taxon>
        <taxon>Vanilla</taxon>
    </lineage>
</organism>
<evidence type="ECO:0000259" key="3">
    <source>
        <dbReference type="PROSITE" id="PS50222"/>
    </source>
</evidence>
<dbReference type="Proteomes" id="UP000636800">
    <property type="component" value="Unassembled WGS sequence"/>
</dbReference>
<sequence length="143" mass="15644">MAVKESPLGGAMERVMSRLDADSDGKISATELRDCVRASGEEMTAEEAEEALKAIDSDGDGLLGLEDLMKLEAGEEEKTECLRKAFRVYEMKGEGCITATSLREALGNMGERRTAEECEVMIRTFDIDGNGVLSFEEFTAMML</sequence>
<dbReference type="AlphaFoldDB" id="A0A835Q6I3"/>
<dbReference type="Gene3D" id="1.10.238.10">
    <property type="entry name" value="EF-hand"/>
    <property type="match status" value="2"/>
</dbReference>
<dbReference type="SUPFAM" id="SSF47473">
    <property type="entry name" value="EF-hand"/>
    <property type="match status" value="1"/>
</dbReference>
<dbReference type="SMART" id="SM00054">
    <property type="entry name" value="EFh"/>
    <property type="match status" value="3"/>
</dbReference>
<protein>
    <recommendedName>
        <fullName evidence="3">EF-hand domain-containing protein</fullName>
    </recommendedName>
</protein>
<dbReference type="Pfam" id="PF13499">
    <property type="entry name" value="EF-hand_7"/>
    <property type="match status" value="1"/>
</dbReference>
<evidence type="ECO:0000313" key="4">
    <source>
        <dbReference type="EMBL" id="KAG0467285.1"/>
    </source>
</evidence>
<dbReference type="PROSITE" id="PS50222">
    <property type="entry name" value="EF_HAND_2"/>
    <property type="match status" value="3"/>
</dbReference>
<keyword evidence="5" id="KW-1185">Reference proteome</keyword>
<feature type="domain" description="EF-hand" evidence="3">
    <location>
        <begin position="12"/>
        <end position="42"/>
    </location>
</feature>
<dbReference type="InterPro" id="IPR050145">
    <property type="entry name" value="Centrin_CML-like"/>
</dbReference>
<dbReference type="CDD" id="cd00051">
    <property type="entry name" value="EFh"/>
    <property type="match status" value="1"/>
</dbReference>
<evidence type="ECO:0000313" key="5">
    <source>
        <dbReference type="Proteomes" id="UP000636800"/>
    </source>
</evidence>
<reference evidence="4 5" key="1">
    <citation type="journal article" date="2020" name="Nat. Food">
        <title>A phased Vanilla planifolia genome enables genetic improvement of flavour and production.</title>
        <authorList>
            <person name="Hasing T."/>
            <person name="Tang H."/>
            <person name="Brym M."/>
            <person name="Khazi F."/>
            <person name="Huang T."/>
            <person name="Chambers A.H."/>
        </authorList>
    </citation>
    <scope>NUCLEOTIDE SEQUENCE [LARGE SCALE GENOMIC DNA]</scope>
    <source>
        <tissue evidence="4">Leaf</tissue>
    </source>
</reference>
<proteinExistence type="predicted"/>
<dbReference type="OrthoDB" id="2014201at2759"/>